<evidence type="ECO:0000313" key="8">
    <source>
        <dbReference type="EMBL" id="SDD65259.1"/>
    </source>
</evidence>
<dbReference type="STRING" id="390242.SAMN04488024_10719"/>
<dbReference type="InterPro" id="IPR033985">
    <property type="entry name" value="SusD-like_N"/>
</dbReference>
<dbReference type="PROSITE" id="PS51257">
    <property type="entry name" value="PROKAR_LIPOPROTEIN"/>
    <property type="match status" value="1"/>
</dbReference>
<evidence type="ECO:0000256" key="2">
    <source>
        <dbReference type="ARBA" id="ARBA00006275"/>
    </source>
</evidence>
<sequence>MAIKIQMKMKKILIIASILIVGLYSCKKLDLYSPSNPTSESFYSNQNELELAVYDMYRIDFWTPVKESTGSWEEFFSDNCFYRGGAGGNSIIAGTVNSSNADIETYYLNCYKAIARINSFLDNKNKAAANTPAAVITKLEAEARLIRAYQYMKLITHFGDVPLNLTTLTLEQSLAVEKARKEDIYKFLIGEFDFAAQNLPQSYGTGIKKLTSGAALAFKARTALYMGDWATAKSASAAVMALTGAGAYSLTTPYSSIFQKAGELSSEIIFSIPRDQTLNSSNSPTDILPRNVSGSFAATMPTRELVDAYECTDGKTINQSPLYNPLDPFKNRDPRLAATVVPFNTYFLGYNYNPHPDSLRVWSNKLGRLVTNNDTRAVAPFASFTGFIWRKGVEQSWADKLNEDNDAIIIRFAEMFLTYAEAKIELGEADASVLNAINSVRARAYGVPVTQVASYPAVTTLNLTELKQIVRRERRVEFAFEGLRYMDLIRWKLAEKALTKPVIGLPDPANQNRAKWPFPGVTPIDADGIADYSGFGADVKIIYTRNFDKSKQYLWPIPAREVRANPKLTQNPNY</sequence>
<evidence type="ECO:0000256" key="5">
    <source>
        <dbReference type="ARBA" id="ARBA00023237"/>
    </source>
</evidence>
<name>A0A1G6WHM2_9SPHI</name>
<comment type="similarity">
    <text evidence="2">Belongs to the SusD family.</text>
</comment>
<dbReference type="Proteomes" id="UP000199455">
    <property type="component" value="Unassembled WGS sequence"/>
</dbReference>
<dbReference type="SUPFAM" id="SSF48452">
    <property type="entry name" value="TPR-like"/>
    <property type="match status" value="1"/>
</dbReference>
<dbReference type="InterPro" id="IPR012944">
    <property type="entry name" value="SusD_RagB_dom"/>
</dbReference>
<dbReference type="GO" id="GO:0009279">
    <property type="term" value="C:cell outer membrane"/>
    <property type="evidence" value="ECO:0007669"/>
    <property type="project" value="UniProtKB-SubCell"/>
</dbReference>
<organism evidence="8 9">
    <name type="scientific">Pedobacter soli</name>
    <dbReference type="NCBI Taxonomy" id="390242"/>
    <lineage>
        <taxon>Bacteria</taxon>
        <taxon>Pseudomonadati</taxon>
        <taxon>Bacteroidota</taxon>
        <taxon>Sphingobacteriia</taxon>
        <taxon>Sphingobacteriales</taxon>
        <taxon>Sphingobacteriaceae</taxon>
        <taxon>Pedobacter</taxon>
    </lineage>
</organism>
<feature type="domain" description="RagB/SusD" evidence="6">
    <location>
        <begin position="267"/>
        <end position="574"/>
    </location>
</feature>
<keyword evidence="4" id="KW-0472">Membrane</keyword>
<keyword evidence="5" id="KW-0998">Cell outer membrane</keyword>
<comment type="subcellular location">
    <subcellularLocation>
        <location evidence="1">Cell outer membrane</location>
    </subcellularLocation>
</comment>
<keyword evidence="3" id="KW-0732">Signal</keyword>
<reference evidence="9" key="1">
    <citation type="submission" date="2016-10" db="EMBL/GenBank/DDBJ databases">
        <authorList>
            <person name="Varghese N."/>
            <person name="Submissions S."/>
        </authorList>
    </citation>
    <scope>NUCLEOTIDE SEQUENCE [LARGE SCALE GENOMIC DNA]</scope>
    <source>
        <strain evidence="9">DSM 18609</strain>
    </source>
</reference>
<dbReference type="EMBL" id="FMZH01000007">
    <property type="protein sequence ID" value="SDD65259.1"/>
    <property type="molecule type" value="Genomic_DNA"/>
</dbReference>
<feature type="domain" description="SusD-like N-terminal" evidence="7">
    <location>
        <begin position="81"/>
        <end position="223"/>
    </location>
</feature>
<evidence type="ECO:0000256" key="1">
    <source>
        <dbReference type="ARBA" id="ARBA00004442"/>
    </source>
</evidence>
<dbReference type="Pfam" id="PF14322">
    <property type="entry name" value="SusD-like_3"/>
    <property type="match status" value="1"/>
</dbReference>
<evidence type="ECO:0000256" key="3">
    <source>
        <dbReference type="ARBA" id="ARBA00022729"/>
    </source>
</evidence>
<dbReference type="Gene3D" id="1.25.40.390">
    <property type="match status" value="1"/>
</dbReference>
<evidence type="ECO:0000313" key="9">
    <source>
        <dbReference type="Proteomes" id="UP000199455"/>
    </source>
</evidence>
<protein>
    <submittedName>
        <fullName evidence="8">Starch-binding associating with outer membrane</fullName>
    </submittedName>
</protein>
<gene>
    <name evidence="8" type="ORF">SAMN04488024_10719</name>
</gene>
<dbReference type="AlphaFoldDB" id="A0A1G6WHM2"/>
<accession>A0A1G6WHM2</accession>
<evidence type="ECO:0000259" key="6">
    <source>
        <dbReference type="Pfam" id="PF07980"/>
    </source>
</evidence>
<keyword evidence="9" id="KW-1185">Reference proteome</keyword>
<dbReference type="Pfam" id="PF07980">
    <property type="entry name" value="SusD_RagB"/>
    <property type="match status" value="1"/>
</dbReference>
<dbReference type="InterPro" id="IPR011990">
    <property type="entry name" value="TPR-like_helical_dom_sf"/>
</dbReference>
<evidence type="ECO:0000256" key="4">
    <source>
        <dbReference type="ARBA" id="ARBA00023136"/>
    </source>
</evidence>
<proteinExistence type="inferred from homology"/>
<evidence type="ECO:0000259" key="7">
    <source>
        <dbReference type="Pfam" id="PF14322"/>
    </source>
</evidence>